<name>A0A9X3J0X0_9BACT</name>
<comment type="caution">
    <text evidence="2">The sequence shown here is derived from an EMBL/GenBank/DDBJ whole genome shotgun (WGS) entry which is preliminary data.</text>
</comment>
<feature type="region of interest" description="Disordered" evidence="1">
    <location>
        <begin position="266"/>
        <end position="480"/>
    </location>
</feature>
<dbReference type="RefSeq" id="WP_267774215.1">
    <property type="nucleotide sequence ID" value="NZ_JAPNKE010000002.1"/>
</dbReference>
<dbReference type="AlphaFoldDB" id="A0A9X3J0X0"/>
<reference evidence="2" key="1">
    <citation type="submission" date="2022-11" db="EMBL/GenBank/DDBJ databases">
        <title>Minimal conservation of predation-associated metabolite biosynthetic gene clusters underscores biosynthetic potential of Myxococcota including descriptions for ten novel species: Archangium lansinium sp. nov., Myxococcus landrumus sp. nov., Nannocystis bai.</title>
        <authorList>
            <person name="Ahearne A."/>
            <person name="Stevens C."/>
            <person name="Phillips K."/>
        </authorList>
    </citation>
    <scope>NUCLEOTIDE SEQUENCE</scope>
    <source>
        <strain evidence="2">Na p29</strain>
    </source>
</reference>
<dbReference type="Proteomes" id="UP001150924">
    <property type="component" value="Unassembled WGS sequence"/>
</dbReference>
<evidence type="ECO:0000256" key="1">
    <source>
        <dbReference type="SAM" id="MobiDB-lite"/>
    </source>
</evidence>
<organism evidence="2 3">
    <name type="scientific">Nannocystis pusilla</name>
    <dbReference type="NCBI Taxonomy" id="889268"/>
    <lineage>
        <taxon>Bacteria</taxon>
        <taxon>Pseudomonadati</taxon>
        <taxon>Myxococcota</taxon>
        <taxon>Polyangia</taxon>
        <taxon>Nannocystales</taxon>
        <taxon>Nannocystaceae</taxon>
        <taxon>Nannocystis</taxon>
    </lineage>
</organism>
<dbReference type="PROSITE" id="PS51257">
    <property type="entry name" value="PROKAR_LIPOPROTEIN"/>
    <property type="match status" value="1"/>
</dbReference>
<gene>
    <name evidence="2" type="ORF">OV079_36740</name>
</gene>
<evidence type="ECO:0000313" key="3">
    <source>
        <dbReference type="Proteomes" id="UP001150924"/>
    </source>
</evidence>
<protein>
    <recommendedName>
        <fullName evidence="4">Tetratricopeptide repeat protein</fullName>
    </recommendedName>
</protein>
<sequence length="480" mass="51347">MKRILVCLAAFSLTAACKKSADTDKPSDDKPTTEVGDKPAAAPSEPDPPAIAEARQKYIAGQYGQVIESMKPLVDDLKSKQKARASGLGAAWLSLALAEDVVENAKDPADHAQAMAEQTGDPEVKIAAKLAQGTYKLKTEDFAGAAADFEEAYNLQKDGPNAGLALVMYGNTKINLAFGGEDNAIVNPGELDSAASTFVKAQRLVEKQPGNELIGARALEGQAAVVRYKDKKNTPEACRLIGEATKIYTSKGAGQPLIDAANALQDEASCGPRPPPRPEHPPARERGRRFALARVPNAATRGVRSSSERRPSRTHCPGAPRRSPPDPTHLARPPSALRPARLSFARGPLLRAPEVTPRPRARRPSSDRRAAAEASDGHAATSASIGPRATHRVRRVGRLAHAALAARRSAPRPARDPRVQRSNPVFSARRRKVTSGRERGASAAARICDNTSRHGSRSGSRSVPQPLGRRGRRQDPRRAR</sequence>
<evidence type="ECO:0008006" key="4">
    <source>
        <dbReference type="Google" id="ProtNLM"/>
    </source>
</evidence>
<feature type="region of interest" description="Disordered" evidence="1">
    <location>
        <begin position="19"/>
        <end position="49"/>
    </location>
</feature>
<feature type="compositionally biased region" description="Basic and acidic residues" evidence="1">
    <location>
        <begin position="276"/>
        <end position="285"/>
    </location>
</feature>
<feature type="compositionally biased region" description="Low complexity" evidence="1">
    <location>
        <begin position="399"/>
        <end position="412"/>
    </location>
</feature>
<feature type="compositionally biased region" description="Basic residues" evidence="1">
    <location>
        <begin position="389"/>
        <end position="398"/>
    </location>
</feature>
<proteinExistence type="predicted"/>
<feature type="compositionally biased region" description="Basic and acidic residues" evidence="1">
    <location>
        <begin position="19"/>
        <end position="37"/>
    </location>
</feature>
<evidence type="ECO:0000313" key="2">
    <source>
        <dbReference type="EMBL" id="MCY1011021.1"/>
    </source>
</evidence>
<dbReference type="EMBL" id="JAPNKE010000002">
    <property type="protein sequence ID" value="MCY1011021.1"/>
    <property type="molecule type" value="Genomic_DNA"/>
</dbReference>
<accession>A0A9X3J0X0</accession>
<keyword evidence="3" id="KW-1185">Reference proteome</keyword>